<keyword evidence="2" id="KW-1185">Reference proteome</keyword>
<accession>A0A1E5WCC2</accession>
<sequence>LISNWTGGMVPVPDIQDVAAEVWWLRVLSPLTKKQQRSTAALLMYTTWNIWKEHNRCVFESKLLQPSQGFELIKEEVNLRRVACGIQLLE</sequence>
<name>A0A1E5WCC2_9POAL</name>
<gene>
    <name evidence="1" type="ORF">BAE44_0003906</name>
</gene>
<dbReference type="EMBL" id="LWDX02013340">
    <property type="protein sequence ID" value="OEL35076.1"/>
    <property type="molecule type" value="Genomic_DNA"/>
</dbReference>
<reference evidence="1 2" key="1">
    <citation type="submission" date="2016-09" db="EMBL/GenBank/DDBJ databases">
        <title>The draft genome of Dichanthelium oligosanthes: A C3 panicoid grass species.</title>
        <authorList>
            <person name="Studer A.J."/>
            <person name="Schnable J.C."/>
            <person name="Brutnell T.P."/>
        </authorList>
    </citation>
    <scope>NUCLEOTIDE SEQUENCE [LARGE SCALE GENOMIC DNA]</scope>
    <source>
        <strain evidence="2">cv. Kellogg 1175</strain>
        <tissue evidence="1">Leaf</tissue>
    </source>
</reference>
<dbReference type="AlphaFoldDB" id="A0A1E5WCC2"/>
<comment type="caution">
    <text evidence="1">The sequence shown here is derived from an EMBL/GenBank/DDBJ whole genome shotgun (WGS) entry which is preliminary data.</text>
</comment>
<dbReference type="Proteomes" id="UP000095767">
    <property type="component" value="Unassembled WGS sequence"/>
</dbReference>
<protein>
    <submittedName>
        <fullName evidence="1">Uncharacterized protein</fullName>
    </submittedName>
</protein>
<feature type="non-terminal residue" evidence="1">
    <location>
        <position position="1"/>
    </location>
</feature>
<organism evidence="1 2">
    <name type="scientific">Dichanthelium oligosanthes</name>
    <dbReference type="NCBI Taxonomy" id="888268"/>
    <lineage>
        <taxon>Eukaryota</taxon>
        <taxon>Viridiplantae</taxon>
        <taxon>Streptophyta</taxon>
        <taxon>Embryophyta</taxon>
        <taxon>Tracheophyta</taxon>
        <taxon>Spermatophyta</taxon>
        <taxon>Magnoliopsida</taxon>
        <taxon>Liliopsida</taxon>
        <taxon>Poales</taxon>
        <taxon>Poaceae</taxon>
        <taxon>PACMAD clade</taxon>
        <taxon>Panicoideae</taxon>
        <taxon>Panicodae</taxon>
        <taxon>Paniceae</taxon>
        <taxon>Dichantheliinae</taxon>
        <taxon>Dichanthelium</taxon>
    </lineage>
</organism>
<proteinExistence type="predicted"/>
<dbReference type="OrthoDB" id="688844at2759"/>
<evidence type="ECO:0000313" key="2">
    <source>
        <dbReference type="Proteomes" id="UP000095767"/>
    </source>
</evidence>
<evidence type="ECO:0000313" key="1">
    <source>
        <dbReference type="EMBL" id="OEL35076.1"/>
    </source>
</evidence>